<evidence type="ECO:0000313" key="2">
    <source>
        <dbReference type="Proteomes" id="UP000255328"/>
    </source>
</evidence>
<organism evidence="1 2">
    <name type="scientific">Fusobacterium necrogenes</name>
    <dbReference type="NCBI Taxonomy" id="858"/>
    <lineage>
        <taxon>Bacteria</taxon>
        <taxon>Fusobacteriati</taxon>
        <taxon>Fusobacteriota</taxon>
        <taxon>Fusobacteriia</taxon>
        <taxon>Fusobacteriales</taxon>
        <taxon>Fusobacteriaceae</taxon>
        <taxon>Fusobacterium</taxon>
    </lineage>
</organism>
<proteinExistence type="predicted"/>
<accession>A0A377GXI1</accession>
<dbReference type="OrthoDB" id="85592at2"/>
<keyword evidence="2" id="KW-1185">Reference proteome</keyword>
<dbReference type="EMBL" id="UGGU01000003">
    <property type="protein sequence ID" value="STO31472.1"/>
    <property type="molecule type" value="Genomic_DNA"/>
</dbReference>
<name>A0A377GXI1_9FUSO</name>
<dbReference type="AlphaFoldDB" id="A0A377GXI1"/>
<dbReference type="RefSeq" id="WP_115269819.1">
    <property type="nucleotide sequence ID" value="NZ_CASFEE010000048.1"/>
</dbReference>
<dbReference type="Proteomes" id="UP000255328">
    <property type="component" value="Unassembled WGS sequence"/>
</dbReference>
<sequence length="96" mass="11856">MENILYIDRTKIEAYSNRYFFVWRDPIEKYSSRLDKKIELLIENFNNDFNKNYKNFLEICSYLSNLNIKSLKGRGHRKSKEQKCFEKCMDYLEKYQ</sequence>
<evidence type="ECO:0000313" key="1">
    <source>
        <dbReference type="EMBL" id="STO31472.1"/>
    </source>
</evidence>
<reference evidence="1 2" key="1">
    <citation type="submission" date="2018-06" db="EMBL/GenBank/DDBJ databases">
        <authorList>
            <consortium name="Pathogen Informatics"/>
            <person name="Doyle S."/>
        </authorList>
    </citation>
    <scope>NUCLEOTIDE SEQUENCE [LARGE SCALE GENOMIC DNA]</scope>
    <source>
        <strain evidence="1 2">NCTC10723</strain>
    </source>
</reference>
<gene>
    <name evidence="1" type="ORF">NCTC10723_00923</name>
</gene>
<protein>
    <submittedName>
        <fullName evidence="1">Uncharacterized protein</fullName>
    </submittedName>
</protein>